<evidence type="ECO:0000256" key="1">
    <source>
        <dbReference type="SAM" id="MobiDB-lite"/>
    </source>
</evidence>
<dbReference type="EMBL" id="JBBPBM010000006">
    <property type="protein sequence ID" value="KAK8579632.1"/>
    <property type="molecule type" value="Genomic_DNA"/>
</dbReference>
<name>A0ABR2FFD3_9ROSI</name>
<organism evidence="2 3">
    <name type="scientific">Hibiscus sabdariffa</name>
    <name type="common">roselle</name>
    <dbReference type="NCBI Taxonomy" id="183260"/>
    <lineage>
        <taxon>Eukaryota</taxon>
        <taxon>Viridiplantae</taxon>
        <taxon>Streptophyta</taxon>
        <taxon>Embryophyta</taxon>
        <taxon>Tracheophyta</taxon>
        <taxon>Spermatophyta</taxon>
        <taxon>Magnoliopsida</taxon>
        <taxon>eudicotyledons</taxon>
        <taxon>Gunneridae</taxon>
        <taxon>Pentapetalae</taxon>
        <taxon>rosids</taxon>
        <taxon>malvids</taxon>
        <taxon>Malvales</taxon>
        <taxon>Malvaceae</taxon>
        <taxon>Malvoideae</taxon>
        <taxon>Hibiscus</taxon>
    </lineage>
</organism>
<comment type="caution">
    <text evidence="2">The sequence shown here is derived from an EMBL/GenBank/DDBJ whole genome shotgun (WGS) entry which is preliminary data.</text>
</comment>
<feature type="compositionally biased region" description="Low complexity" evidence="1">
    <location>
        <begin position="20"/>
        <end position="32"/>
    </location>
</feature>
<evidence type="ECO:0000313" key="2">
    <source>
        <dbReference type="EMBL" id="KAK8579632.1"/>
    </source>
</evidence>
<accession>A0ABR2FFD3</accession>
<sequence>MALASVSSGPLSPAGPENVAPRPSSSLRASPTPAEPSFAVPLTLNFSYTVGGFQAAFASSPFEKLRFVGVEYFFSNTMSLRASYSDQQAADELDNEPDTFGNTCPLDIHALYVIIIQVVYWYPMQTPPLKIERPEFGYGRAIGKINDTAIAPRAKMSFTLGRYMKSSYHTTKMQSAFL</sequence>
<gene>
    <name evidence="2" type="ORF">V6N12_069946</name>
</gene>
<feature type="compositionally biased region" description="Polar residues" evidence="1">
    <location>
        <begin position="1"/>
        <end position="10"/>
    </location>
</feature>
<proteinExistence type="predicted"/>
<reference evidence="2 3" key="1">
    <citation type="journal article" date="2024" name="G3 (Bethesda)">
        <title>Genome assembly of Hibiscus sabdariffa L. provides insights into metabolisms of medicinal natural products.</title>
        <authorList>
            <person name="Kim T."/>
        </authorList>
    </citation>
    <scope>NUCLEOTIDE SEQUENCE [LARGE SCALE GENOMIC DNA]</scope>
    <source>
        <strain evidence="2">TK-2024</strain>
        <tissue evidence="2">Old leaves</tissue>
    </source>
</reference>
<evidence type="ECO:0000313" key="3">
    <source>
        <dbReference type="Proteomes" id="UP001472677"/>
    </source>
</evidence>
<feature type="region of interest" description="Disordered" evidence="1">
    <location>
        <begin position="1"/>
        <end position="32"/>
    </location>
</feature>
<keyword evidence="3" id="KW-1185">Reference proteome</keyword>
<dbReference type="Proteomes" id="UP001472677">
    <property type="component" value="Unassembled WGS sequence"/>
</dbReference>
<protein>
    <submittedName>
        <fullName evidence="2">Uncharacterized protein</fullName>
    </submittedName>
</protein>